<dbReference type="OrthoDB" id="7311028at2"/>
<dbReference type="Gene3D" id="2.60.40.10">
    <property type="entry name" value="Immunoglobulins"/>
    <property type="match status" value="4"/>
</dbReference>
<dbReference type="Proteomes" id="UP000239724">
    <property type="component" value="Unassembled WGS sequence"/>
</dbReference>
<evidence type="ECO:0000313" key="3">
    <source>
        <dbReference type="Proteomes" id="UP000239724"/>
    </source>
</evidence>
<organism evidence="2 3">
    <name type="scientific">Rhodopila globiformis</name>
    <name type="common">Rhodopseudomonas globiformis</name>
    <dbReference type="NCBI Taxonomy" id="1071"/>
    <lineage>
        <taxon>Bacteria</taxon>
        <taxon>Pseudomonadati</taxon>
        <taxon>Pseudomonadota</taxon>
        <taxon>Alphaproteobacteria</taxon>
        <taxon>Acetobacterales</taxon>
        <taxon>Acetobacteraceae</taxon>
        <taxon>Rhodopila</taxon>
    </lineage>
</organism>
<dbReference type="SUPFAM" id="SSF49313">
    <property type="entry name" value="Cadherin-like"/>
    <property type="match status" value="4"/>
</dbReference>
<feature type="domain" description="Dystroglycan-type cadherin-like" evidence="1">
    <location>
        <begin position="728"/>
        <end position="828"/>
    </location>
</feature>
<dbReference type="EMBL" id="NHRY01000273">
    <property type="protein sequence ID" value="PPQ26134.1"/>
    <property type="molecule type" value="Genomic_DNA"/>
</dbReference>
<reference evidence="2 3" key="1">
    <citation type="journal article" date="2018" name="Arch. Microbiol.">
        <title>New insights into the metabolic potential of the phototrophic purple bacterium Rhodopila globiformis DSM 161(T) from its draft genome sequence and evidence for a vanadium-dependent nitrogenase.</title>
        <authorList>
            <person name="Imhoff J.F."/>
            <person name="Rahn T."/>
            <person name="Kunzel S."/>
            <person name="Neulinger S.C."/>
        </authorList>
    </citation>
    <scope>NUCLEOTIDE SEQUENCE [LARGE SCALE GENOMIC DNA]</scope>
    <source>
        <strain evidence="2 3">DSM 161</strain>
    </source>
</reference>
<sequence>MSVTVIRSAFASAQPETVKLSQILSITNDGANPAYLIVSGLDRNEYTASSTGATGTLAGNGATATFSAIGGDERGVGVVFTWDAATGTYQNATYGNLLDLAYTTSASANDLTDLSFFGTNSSAWLGYARDSATMAVNPQIWTNLGTASFATQPIGAPPASSQATPGQVCSVAMRFVGDTWNMDGCWVLASTIDAEAGAALNVASDSAGTAGAGNGEWKVAYDGTRGANANWQSLIQAGDQVAFITASGGGHITTVVSGAGSSAMVVDNADFGINMVADGTGRDLTIMGPHAAWQEFNGVNAADVVVYRLDTPTITLKAAADAASYGQSQAFSSLFAAGDWASTGITAYQAYDTSGADSIAVNGVACTTAHAAGTAAACASLAGLSFLAGTTTTSDTIEVRAQNAAGYWGDWQALTVGVAAGAVATAPPVPDAPVLARQTAAQTVTGAMAFAFSVPAGTFTDPLGEALTYTATGANGAALPGWLSFNARTLTFSGAAPAASATPAGIVLTATDTSGGKASETIAVTVKAPPAPVFKAGTLSASVYSGQAVSIAAGSFTDPSHLALTLTATLSNGQALPSWLRFNANTGTLTGTAPAAAGTTTVRLTATDAGGASASAVVTIVDKGVDTPVAATRSAAATAYQGHAFAFALPGTAFSDPLKETLTLTATQANGQALPSWLSFNASRGVLSGTAPMVAGAAAVSVKVTATNTAGASASEIITIAETRDTPVLAHPTAAPSWTAGQAVRLAIPANTFTDPLGEHLTYAVTRANGQALPSGLAWNAATGTLSGTCPITPGTLGLRVTATNGDGVSASELVSPLIKAAAPGGASWTGLQFLVDGHLVSVPLGAAFAEMAQLAAMSAAAGQSGAGAAFGLPFGGLAAEAGLLTWIAPATGRAGGYVPAAGAYAAAFGIPGGASVTLGLVPLHG</sequence>
<proteinExistence type="predicted"/>
<feature type="domain" description="Dystroglycan-type cadherin-like" evidence="1">
    <location>
        <begin position="629"/>
        <end position="727"/>
    </location>
</feature>
<dbReference type="InterPro" id="IPR015919">
    <property type="entry name" value="Cadherin-like_sf"/>
</dbReference>
<protein>
    <recommendedName>
        <fullName evidence="1">Dystroglycan-type cadherin-like domain-containing protein</fullName>
    </recommendedName>
</protein>
<dbReference type="SMART" id="SM00736">
    <property type="entry name" value="CADG"/>
    <property type="match status" value="4"/>
</dbReference>
<dbReference type="RefSeq" id="WP_104523053.1">
    <property type="nucleotide sequence ID" value="NZ_NHRY01000273.1"/>
</dbReference>
<evidence type="ECO:0000259" key="1">
    <source>
        <dbReference type="SMART" id="SM00736"/>
    </source>
</evidence>
<dbReference type="InterPro" id="IPR006644">
    <property type="entry name" value="Cadg"/>
</dbReference>
<dbReference type="Pfam" id="PF05345">
    <property type="entry name" value="He_PIG"/>
    <property type="match status" value="4"/>
</dbReference>
<name>A0A2S6MUU9_RHOGL</name>
<evidence type="ECO:0000313" key="2">
    <source>
        <dbReference type="EMBL" id="PPQ26134.1"/>
    </source>
</evidence>
<dbReference type="GO" id="GO:0016020">
    <property type="term" value="C:membrane"/>
    <property type="evidence" value="ECO:0007669"/>
    <property type="project" value="InterPro"/>
</dbReference>
<dbReference type="GO" id="GO:0005509">
    <property type="term" value="F:calcium ion binding"/>
    <property type="evidence" value="ECO:0007669"/>
    <property type="project" value="InterPro"/>
</dbReference>
<feature type="domain" description="Dystroglycan-type cadherin-like" evidence="1">
    <location>
        <begin position="434"/>
        <end position="533"/>
    </location>
</feature>
<comment type="caution">
    <text evidence="2">The sequence shown here is derived from an EMBL/GenBank/DDBJ whole genome shotgun (WGS) entry which is preliminary data.</text>
</comment>
<gene>
    <name evidence="2" type="ORF">CCS01_31010</name>
</gene>
<feature type="domain" description="Dystroglycan-type cadherin-like" evidence="1">
    <location>
        <begin position="534"/>
        <end position="628"/>
    </location>
</feature>
<accession>A0A2S6MUU9</accession>
<keyword evidence="3" id="KW-1185">Reference proteome</keyword>
<dbReference type="AlphaFoldDB" id="A0A2S6MUU9"/>
<dbReference type="InterPro" id="IPR013783">
    <property type="entry name" value="Ig-like_fold"/>
</dbReference>